<dbReference type="Pfam" id="PF12770">
    <property type="entry name" value="CHAT"/>
    <property type="match status" value="1"/>
</dbReference>
<comment type="caution">
    <text evidence="3">The sequence shown here is derived from an EMBL/GenBank/DDBJ whole genome shotgun (WGS) entry which is preliminary data.</text>
</comment>
<dbReference type="EMBL" id="BLAE01000080">
    <property type="protein sequence ID" value="GES15646.1"/>
    <property type="molecule type" value="Genomic_DNA"/>
</dbReference>
<feature type="domain" description="CHAT" evidence="2">
    <location>
        <begin position="638"/>
        <end position="850"/>
    </location>
</feature>
<protein>
    <submittedName>
        <fullName evidence="3">CHAT domain-containing protein</fullName>
    </submittedName>
</protein>
<dbReference type="InterPro" id="IPR024983">
    <property type="entry name" value="CHAT_dom"/>
</dbReference>
<evidence type="ECO:0000313" key="3">
    <source>
        <dbReference type="EMBL" id="GES15646.1"/>
    </source>
</evidence>
<organism evidence="3 4">
    <name type="scientific">Acrocarpospora macrocephala</name>
    <dbReference type="NCBI Taxonomy" id="150177"/>
    <lineage>
        <taxon>Bacteria</taxon>
        <taxon>Bacillati</taxon>
        <taxon>Actinomycetota</taxon>
        <taxon>Actinomycetes</taxon>
        <taxon>Streptosporangiales</taxon>
        <taxon>Streptosporangiaceae</taxon>
        <taxon>Acrocarpospora</taxon>
    </lineage>
</organism>
<gene>
    <name evidence="3" type="ORF">Amac_092440</name>
</gene>
<reference evidence="3 4" key="1">
    <citation type="submission" date="2019-10" db="EMBL/GenBank/DDBJ databases">
        <title>Whole genome shotgun sequence of Acrocarpospora macrocephala NBRC 16266.</title>
        <authorList>
            <person name="Ichikawa N."/>
            <person name="Kimura A."/>
            <person name="Kitahashi Y."/>
            <person name="Komaki H."/>
            <person name="Oguchi A."/>
        </authorList>
    </citation>
    <scope>NUCLEOTIDE SEQUENCE [LARGE SCALE GENOMIC DNA]</scope>
    <source>
        <strain evidence="3 4">NBRC 16266</strain>
    </source>
</reference>
<evidence type="ECO:0000313" key="4">
    <source>
        <dbReference type="Proteomes" id="UP000331127"/>
    </source>
</evidence>
<dbReference type="SUPFAM" id="SSF48452">
    <property type="entry name" value="TPR-like"/>
    <property type="match status" value="2"/>
</dbReference>
<proteinExistence type="predicted"/>
<dbReference type="AlphaFoldDB" id="A0A5M3X4T9"/>
<evidence type="ECO:0000259" key="2">
    <source>
        <dbReference type="Pfam" id="PF12770"/>
    </source>
</evidence>
<accession>A0A5M3X4T9</accession>
<dbReference type="InterPro" id="IPR011990">
    <property type="entry name" value="TPR-like_helical_dom_sf"/>
</dbReference>
<evidence type="ECO:0000256" key="1">
    <source>
        <dbReference type="SAM" id="MobiDB-lite"/>
    </source>
</evidence>
<feature type="compositionally biased region" description="Gly residues" evidence="1">
    <location>
        <begin position="578"/>
        <end position="594"/>
    </location>
</feature>
<dbReference type="Proteomes" id="UP000331127">
    <property type="component" value="Unassembled WGS sequence"/>
</dbReference>
<keyword evidence="4" id="KW-1185">Reference proteome</keyword>
<dbReference type="Gene3D" id="1.25.40.10">
    <property type="entry name" value="Tetratricopeptide repeat domain"/>
    <property type="match status" value="1"/>
</dbReference>
<name>A0A5M3X4T9_9ACTN</name>
<sequence length="864" mass="92228">MWEEATGRNPHIRYQEVGKSVGGRGLVGRAIRAVELAGRDPRWAREEAEGVLRESERVGDAEAASIALRGMALAAWELGDLGLADELLTRAVRRAVDVPVRAAQAAMSQVPFRALLGDPEGALALADKVEADLDRLDRHRLDVQRAVPLVLLGRHMEAVERCTTAFPALGDDPRCHAGGLLSRGLAYVFLERFGEAAADFTRSAEIARSSGFTHLAMLAEGNLPFAAARRGDIPAAFASYQAAEHSLVGYPERLAAMRVDFAQALVEARLPNEARALLEQAVPVLAASNAQVALSDARLLLAQVELLTGDPYQAQQTAQTAHTELLTQGRARWAPLATEIILRARLAQSDPPHLVSADLLTDLYACSDELATTGWLTQADSLRLQAGRTAKHLKDRAAATTQLSRLLTPRTRPIVRHHAQAVLHHLNGDDTAAMASVEAGIATFLETISPTSAQGIDHPMIMGAAEIRAHAIRGAEQLASFGLELALSRGTGQGVLAWAERWRAVVRGDFTGDAPPIGPTRLVEFVRHEDDLFAVVAQHDNCELHKIGSYSDITEATIRIRYQLRRRNLRDTEPSTGHGNGHGTEPGTEPGGTEPGAEYSTGRDTETSTELETGPGIGRGTGPGTESIPEAELAALDALLIRSLRLNPGPITIVPTGSLHTLPWPLLPSLRGRPVSIHSHAGGLPAAHKSDTLVIAVAGPELEYAQDEVQRVVKTHKNATAIPAAKKSVIEALESAGVLHIAAHGMFSPRSPMLSNITLDDGPLMAYELLRANRMPPVVVLSACEAGMAHAPMDGVAWGLAGAFLERGTRCVIAGVVPVRDEEALILMDRFHELLASGHPPAEALAKATHETNVPGFACFGSGN</sequence>
<feature type="region of interest" description="Disordered" evidence="1">
    <location>
        <begin position="570"/>
        <end position="627"/>
    </location>
</feature>